<proteinExistence type="predicted"/>
<accession>A0ABU5ERF0</accession>
<protein>
    <recommendedName>
        <fullName evidence="4">DUF2130 domain-containing protein</fullName>
    </recommendedName>
</protein>
<feature type="compositionally biased region" description="Basic and acidic residues" evidence="1">
    <location>
        <begin position="143"/>
        <end position="152"/>
    </location>
</feature>
<gene>
    <name evidence="2" type="ORF">R5W23_003079</name>
</gene>
<evidence type="ECO:0000313" key="2">
    <source>
        <dbReference type="EMBL" id="MDY3557814.1"/>
    </source>
</evidence>
<dbReference type="EMBL" id="JAXBLV010000002">
    <property type="protein sequence ID" value="MDY3557814.1"/>
    <property type="molecule type" value="Genomic_DNA"/>
</dbReference>
<feature type="region of interest" description="Disordered" evidence="1">
    <location>
        <begin position="231"/>
        <end position="253"/>
    </location>
</feature>
<dbReference type="Proteomes" id="UP001272242">
    <property type="component" value="Unassembled WGS sequence"/>
</dbReference>
<feature type="region of interest" description="Disordered" evidence="1">
    <location>
        <begin position="133"/>
        <end position="152"/>
    </location>
</feature>
<reference evidence="3" key="1">
    <citation type="journal article" date="2023" name="Mar. Drugs">
        <title>Gemmata algarum, a Novel Planctomycete Isolated from an Algal Mat, Displays Antimicrobial Activity.</title>
        <authorList>
            <person name="Kumar G."/>
            <person name="Kallscheuer N."/>
            <person name="Kashif M."/>
            <person name="Ahamad S."/>
            <person name="Jagadeeshwari U."/>
            <person name="Pannikurungottu S."/>
            <person name="Haufschild T."/>
            <person name="Kabuu M."/>
            <person name="Sasikala C."/>
            <person name="Jogler C."/>
            <person name="Ramana C."/>
        </authorList>
    </citation>
    <scope>NUCLEOTIDE SEQUENCE [LARGE SCALE GENOMIC DNA]</scope>
    <source>
        <strain evidence="3">JC673</strain>
    </source>
</reference>
<evidence type="ECO:0000313" key="3">
    <source>
        <dbReference type="Proteomes" id="UP001272242"/>
    </source>
</evidence>
<evidence type="ECO:0008006" key="4">
    <source>
        <dbReference type="Google" id="ProtNLM"/>
    </source>
</evidence>
<dbReference type="RefSeq" id="WP_320684838.1">
    <property type="nucleotide sequence ID" value="NZ_JAXBLV010000002.1"/>
</dbReference>
<evidence type="ECO:0000256" key="1">
    <source>
        <dbReference type="SAM" id="MobiDB-lite"/>
    </source>
</evidence>
<sequence>MNLIVSCPGCGLRGRLPDNLLGLKTIVCPKCRTAVPVAELLNRASPVADDSFPIWVDGEFTTAALAQAPPAPAPSKAEEPVYAGDFMKEEAARFEQYVAARLGELHKKRRELAEAECKFEALTMQRKQELHRQQGALAATSDEVAKRERDLQAREAALQTREAELAARETKVSRSDQRAADLDRRAAELRVTLDQLEGRRAAVAEERSALERRAAELDRIELALHRRSAELDELDERLRQEQEEWEQSHERTR</sequence>
<organism evidence="2 3">
    <name type="scientific">Gemmata algarum</name>
    <dbReference type="NCBI Taxonomy" id="2975278"/>
    <lineage>
        <taxon>Bacteria</taxon>
        <taxon>Pseudomonadati</taxon>
        <taxon>Planctomycetota</taxon>
        <taxon>Planctomycetia</taxon>
        <taxon>Gemmatales</taxon>
        <taxon>Gemmataceae</taxon>
        <taxon>Gemmata</taxon>
    </lineage>
</organism>
<comment type="caution">
    <text evidence="2">The sequence shown here is derived from an EMBL/GenBank/DDBJ whole genome shotgun (WGS) entry which is preliminary data.</text>
</comment>
<name>A0ABU5ERF0_9BACT</name>
<keyword evidence="3" id="KW-1185">Reference proteome</keyword>